<name>A0AB33K425_9ACTN</name>
<evidence type="ECO:0000313" key="2">
    <source>
        <dbReference type="EMBL" id="BFP49963.1"/>
    </source>
</evidence>
<proteinExistence type="predicted"/>
<accession>A0AB33K425</accession>
<evidence type="ECO:0008006" key="3">
    <source>
        <dbReference type="Google" id="ProtNLM"/>
    </source>
</evidence>
<dbReference type="EMBL" id="AP035881">
    <property type="protein sequence ID" value="BFP49963.1"/>
    <property type="molecule type" value="Genomic_DNA"/>
</dbReference>
<organism evidence="2">
    <name type="scientific">Kitasatospora sp. CMC57</name>
    <dbReference type="NCBI Taxonomy" id="3231513"/>
    <lineage>
        <taxon>Bacteria</taxon>
        <taxon>Bacillati</taxon>
        <taxon>Actinomycetota</taxon>
        <taxon>Actinomycetes</taxon>
        <taxon>Kitasatosporales</taxon>
        <taxon>Streptomycetaceae</taxon>
        <taxon>Kitasatospora</taxon>
    </lineage>
</organism>
<keyword evidence="1" id="KW-0812">Transmembrane</keyword>
<gene>
    <name evidence="2" type="ORF">KCMC57_63310</name>
</gene>
<feature type="transmembrane region" description="Helical" evidence="1">
    <location>
        <begin position="594"/>
        <end position="615"/>
    </location>
</feature>
<evidence type="ECO:0000256" key="1">
    <source>
        <dbReference type="SAM" id="Phobius"/>
    </source>
</evidence>
<dbReference type="AlphaFoldDB" id="A0AB33K425"/>
<reference evidence="2" key="1">
    <citation type="submission" date="2024-07" db="EMBL/GenBank/DDBJ databases">
        <title>Complete genome sequences of cellulolytic bacteria, Kitasatospora sp. CMC57 and Streptomyces sp. CMC78, isolated from Japanese agricultural soil.</title>
        <authorList>
            <person name="Hashimoto T."/>
            <person name="Ito M."/>
            <person name="Iwamoto M."/>
            <person name="Fukahori D."/>
            <person name="Shoda T."/>
            <person name="Sakoda M."/>
            <person name="Morohoshi T."/>
            <person name="Mitsuboshi M."/>
            <person name="Nishizawa T."/>
        </authorList>
    </citation>
    <scope>NUCLEOTIDE SEQUENCE</scope>
    <source>
        <strain evidence="2">CMC57</strain>
    </source>
</reference>
<feature type="transmembrane region" description="Helical" evidence="1">
    <location>
        <begin position="518"/>
        <end position="537"/>
    </location>
</feature>
<keyword evidence="1" id="KW-0472">Membrane</keyword>
<protein>
    <recommendedName>
        <fullName evidence="3">Membrane-associated oxidoreductase</fullName>
    </recommendedName>
</protein>
<sequence>MGMRTRRLRRAAHSGRPLDLCQDDGSRGAVPRLVEWLRTVSAEDIRALLLTSGDSTADPRGITLCGARITGTLDLSDVRASIPLNLQHCRFDEPVVADRAHLPSLSLAHSTLPRFRASQAWFEHTLDLDFVTISTDGKVAVCLDEAYIGGDLTVRHATLTSSSEAVALQAGGLHVSQDASLEDLRASCHGGDGAVRMPNARIDGYLTLSGARLDNDGGPALQLDSLSVGGNLILSKVIAKGSSKDHGALWLTGAQVAGQLQFDEAQVECSEGPAVMADGARIDSDALLYKLRATGHDSRGAVRLHSVHVGGQLNLDKAVLCNGRGPALAAVEAQIAEDAYLRGLDATGRRSPDGDEDELLDVLVLRHARIGGELQLDGKLANDDGGRVAIDLRDCHVAGTLCLWNETFWRPTATGSRAPSLRLEGFVYRTVPAGLEPETWLKTLDERMPKYHPQPYRQLAEVLREAGEEVAAKKTLMVQQGAHGTALRKERGRLSWAAWLWNRISGITVGYGYRPGRALFFLLGVLVVSAILMVVAADQGLLNHVQPYGTGHCGWVDAIGVAADRTVPLVGLATAPRCVLSDAPAAEWLFVTNMALQALGWAFLTLFIAGFTGVVRKGP</sequence>
<keyword evidence="1" id="KW-1133">Transmembrane helix</keyword>